<feature type="region of interest" description="Disordered" evidence="10">
    <location>
        <begin position="1"/>
        <end position="104"/>
    </location>
</feature>
<keyword evidence="8" id="KW-0594">Phospholipid biosynthesis</keyword>
<feature type="transmembrane region" description="Helical" evidence="11">
    <location>
        <begin position="137"/>
        <end position="157"/>
    </location>
</feature>
<accession>A0AAV9IRI9</accession>
<dbReference type="GO" id="GO:0012505">
    <property type="term" value="C:endomembrane system"/>
    <property type="evidence" value="ECO:0007669"/>
    <property type="project" value="UniProtKB-SubCell"/>
</dbReference>
<keyword evidence="6" id="KW-0443">Lipid metabolism</keyword>
<dbReference type="Pfam" id="PF04191">
    <property type="entry name" value="PEMT"/>
    <property type="match status" value="2"/>
</dbReference>
<feature type="transmembrane region" description="Helical" evidence="11">
    <location>
        <begin position="681"/>
        <end position="703"/>
    </location>
</feature>
<keyword evidence="4 11" id="KW-0812">Transmembrane</keyword>
<dbReference type="EMBL" id="JANCYW010000002">
    <property type="protein sequence ID" value="KAK4534705.1"/>
    <property type="molecule type" value="Genomic_DNA"/>
</dbReference>
<feature type="transmembrane region" description="Helical" evidence="11">
    <location>
        <begin position="458"/>
        <end position="477"/>
    </location>
</feature>
<dbReference type="PIRSF" id="PIRSF000383">
    <property type="entry name" value="PEAMT"/>
    <property type="match status" value="1"/>
</dbReference>
<evidence type="ECO:0000256" key="5">
    <source>
        <dbReference type="ARBA" id="ARBA00022989"/>
    </source>
</evidence>
<evidence type="ECO:0000313" key="13">
    <source>
        <dbReference type="Proteomes" id="UP001301350"/>
    </source>
</evidence>
<feature type="compositionally biased region" description="Low complexity" evidence="10">
    <location>
        <begin position="612"/>
        <end position="642"/>
    </location>
</feature>
<evidence type="ECO:0008006" key="14">
    <source>
        <dbReference type="Google" id="ProtNLM"/>
    </source>
</evidence>
<proteinExistence type="predicted"/>
<keyword evidence="7 11" id="KW-0472">Membrane</keyword>
<comment type="subcellular location">
    <subcellularLocation>
        <location evidence="1">Endomembrane system</location>
        <topology evidence="1">Multi-pass membrane protein</topology>
    </subcellularLocation>
</comment>
<dbReference type="PANTHER" id="PTHR32138:SF0">
    <property type="entry name" value="PHOSPHATIDYLETHANOLAMINE N-METHYLTRANSFERASE"/>
    <property type="match status" value="1"/>
</dbReference>
<reference evidence="12 13" key="1">
    <citation type="submission" date="2022-07" db="EMBL/GenBank/DDBJ databases">
        <title>Genome-wide signatures of adaptation to extreme environments.</title>
        <authorList>
            <person name="Cho C.H."/>
            <person name="Yoon H.S."/>
        </authorList>
    </citation>
    <scope>NUCLEOTIDE SEQUENCE [LARGE SCALE GENOMIC DNA]</scope>
    <source>
        <strain evidence="12 13">DBV 063 E5</strain>
    </source>
</reference>
<keyword evidence="5 11" id="KW-1133">Transmembrane helix</keyword>
<evidence type="ECO:0000256" key="11">
    <source>
        <dbReference type="SAM" id="Phobius"/>
    </source>
</evidence>
<feature type="transmembrane region" description="Helical" evidence="11">
    <location>
        <begin position="302"/>
        <end position="320"/>
    </location>
</feature>
<comment type="caution">
    <text evidence="12">The sequence shown here is derived from an EMBL/GenBank/DDBJ whole genome shotgun (WGS) entry which is preliminary data.</text>
</comment>
<protein>
    <recommendedName>
        <fullName evidence="14">Phosphatidylethanolamine N-methyltransferase</fullName>
    </recommendedName>
</protein>
<feature type="transmembrane region" description="Helical" evidence="11">
    <location>
        <begin position="569"/>
        <end position="592"/>
    </location>
</feature>
<evidence type="ECO:0000256" key="7">
    <source>
        <dbReference type="ARBA" id="ARBA00023136"/>
    </source>
</evidence>
<dbReference type="Gene3D" id="1.20.120.1630">
    <property type="match status" value="1"/>
</dbReference>
<gene>
    <name evidence="12" type="ORF">CDCA_CDCA02G0730</name>
</gene>
<evidence type="ECO:0000256" key="2">
    <source>
        <dbReference type="ARBA" id="ARBA00022516"/>
    </source>
</evidence>
<feature type="region of interest" description="Disordered" evidence="10">
    <location>
        <begin position="612"/>
        <end position="649"/>
    </location>
</feature>
<evidence type="ECO:0000313" key="12">
    <source>
        <dbReference type="EMBL" id="KAK4534705.1"/>
    </source>
</evidence>
<evidence type="ECO:0000256" key="4">
    <source>
        <dbReference type="ARBA" id="ARBA00022692"/>
    </source>
</evidence>
<name>A0AAV9IRI9_CYACA</name>
<evidence type="ECO:0000256" key="6">
    <source>
        <dbReference type="ARBA" id="ARBA00023098"/>
    </source>
</evidence>
<sequence>MAGTGAVAPTPTETVESLGMRRRGRRSAIGNTGGRETLRYPSRPPSTSSLSDDCPSTPDNGWRGESDCIDLLDEQPGGDGVLQSDHRGPQARTPRSIDASSRHGRAGYGLDGGARFVVPATRNMSEMLFGVRHWGTLEYLLVAIMALQWWLTVSVFPRADRWCGRDGNSTEAFSCSWSSAASVLLFLFWRVSYNVGLGCLLRAQSQRAVINGWVARQSQRTRDRLWRWASSALTTPVSVNEKVAVTGEADRRRLPLDYEAWMAFRLLATVVLVNDGWSYLLLCYRVFRWPAPSSAWHWCRPDLWAGYAAGAALLAFSYWAKMSAHRVVGDYAWYWGDFFFLMEGELTFDGVFELFPHPMYTVGYTGYYGMSLICRSYTLLVVSLMAHMSQLLFLMVVEEPHIQRTYEQGGLNGSAASGGHSGSTSRNSSSGRLPRIPEPIEKEPVVLANLDPFRNSDLSLLILALLTMVTPAISGWTVARRYYAVQVVAWMAFHWIGLGGVLYLQSSRCWWTRHFEQRGHSAAEAFRQWQRTCNMSLVLNHLVFIMMALYEAQPIRVPSIWALMSQRTAAVVGGAVLVLVGASSSVSAYRVLGDYGWFYGDFFLEPSGQTGTLPPSPTTATTTTTNASSSSSSTQSDLGAASPPSPASCTRPSYTGIYRYLNNPDCVLGYLWQYGLSLAAASWRCFWFALCSQALHILFLILVEVPHMNRTYGCHCRHAAALELLIRRQVRRIREQPLVKEMAYKVEARVDELRDRLRMVNFG</sequence>
<evidence type="ECO:0000256" key="9">
    <source>
        <dbReference type="ARBA" id="ARBA00023264"/>
    </source>
</evidence>
<dbReference type="GO" id="GO:0004608">
    <property type="term" value="F:phosphatidylethanolamine N-methyltransferase activity"/>
    <property type="evidence" value="ECO:0007669"/>
    <property type="project" value="InterPro"/>
</dbReference>
<dbReference type="InterPro" id="IPR007318">
    <property type="entry name" value="Phopholipid_MeTrfase"/>
</dbReference>
<dbReference type="PANTHER" id="PTHR32138">
    <property type="entry name" value="PHOSPHATIDYLETHANOLAMINE N-METHYLTRANSFERASE"/>
    <property type="match status" value="1"/>
</dbReference>
<dbReference type="GO" id="GO:0006656">
    <property type="term" value="P:phosphatidylcholine biosynthetic process"/>
    <property type="evidence" value="ECO:0007669"/>
    <property type="project" value="TreeGrafter"/>
</dbReference>
<keyword evidence="2" id="KW-0444">Lipid biosynthesis</keyword>
<feature type="transmembrane region" description="Helical" evidence="11">
    <location>
        <begin position="483"/>
        <end position="504"/>
    </location>
</feature>
<keyword evidence="3" id="KW-0808">Transferase</keyword>
<feature type="region of interest" description="Disordered" evidence="10">
    <location>
        <begin position="411"/>
        <end position="436"/>
    </location>
</feature>
<dbReference type="AlphaFoldDB" id="A0AAV9IRI9"/>
<evidence type="ECO:0000256" key="1">
    <source>
        <dbReference type="ARBA" id="ARBA00004127"/>
    </source>
</evidence>
<organism evidence="12 13">
    <name type="scientific">Cyanidium caldarium</name>
    <name type="common">Red alga</name>
    <dbReference type="NCBI Taxonomy" id="2771"/>
    <lineage>
        <taxon>Eukaryota</taxon>
        <taxon>Rhodophyta</taxon>
        <taxon>Bangiophyceae</taxon>
        <taxon>Cyanidiales</taxon>
        <taxon>Cyanidiaceae</taxon>
        <taxon>Cyanidium</taxon>
    </lineage>
</organism>
<keyword evidence="9" id="KW-1208">Phospholipid metabolism</keyword>
<dbReference type="Proteomes" id="UP001301350">
    <property type="component" value="Unassembled WGS sequence"/>
</dbReference>
<evidence type="ECO:0000256" key="10">
    <source>
        <dbReference type="SAM" id="MobiDB-lite"/>
    </source>
</evidence>
<dbReference type="InterPro" id="IPR016219">
    <property type="entry name" value="Phosphatid-EA_MeTrfase_fun"/>
</dbReference>
<feature type="compositionally biased region" description="Low complexity" evidence="10">
    <location>
        <begin position="413"/>
        <end position="431"/>
    </location>
</feature>
<feature type="transmembrane region" description="Helical" evidence="11">
    <location>
        <begin position="332"/>
        <end position="355"/>
    </location>
</feature>
<evidence type="ECO:0000256" key="8">
    <source>
        <dbReference type="ARBA" id="ARBA00023209"/>
    </source>
</evidence>
<keyword evidence="13" id="KW-1185">Reference proteome</keyword>
<evidence type="ECO:0000256" key="3">
    <source>
        <dbReference type="ARBA" id="ARBA00022679"/>
    </source>
</evidence>
<feature type="transmembrane region" description="Helical" evidence="11">
    <location>
        <begin position="261"/>
        <end position="282"/>
    </location>
</feature>
<feature type="transmembrane region" description="Helical" evidence="11">
    <location>
        <begin position="367"/>
        <end position="386"/>
    </location>
</feature>